<dbReference type="SUPFAM" id="SSF56784">
    <property type="entry name" value="HAD-like"/>
    <property type="match status" value="1"/>
</dbReference>
<dbReference type="Proteomes" id="UP000810292">
    <property type="component" value="Unassembled WGS sequence"/>
</dbReference>
<dbReference type="InterPro" id="IPR006379">
    <property type="entry name" value="HAD-SF_hydro_IIB"/>
</dbReference>
<dbReference type="GO" id="GO:0000287">
    <property type="term" value="F:magnesium ion binding"/>
    <property type="evidence" value="ECO:0007669"/>
    <property type="project" value="TreeGrafter"/>
</dbReference>
<keyword evidence="1" id="KW-0378">Hydrolase</keyword>
<protein>
    <submittedName>
        <fullName evidence="1">HAD-IIB family hydrolase</fullName>
    </submittedName>
</protein>
<proteinExistence type="predicted"/>
<accession>A0A9D9IB24</accession>
<dbReference type="NCBIfam" id="TIGR01484">
    <property type="entry name" value="HAD-SF-IIB"/>
    <property type="match status" value="1"/>
</dbReference>
<dbReference type="Gene3D" id="3.30.1240.10">
    <property type="match status" value="1"/>
</dbReference>
<name>A0A9D9IB24_9SPIO</name>
<comment type="caution">
    <text evidence="1">The sequence shown here is derived from an EMBL/GenBank/DDBJ whole genome shotgun (WGS) entry which is preliminary data.</text>
</comment>
<dbReference type="InterPro" id="IPR036412">
    <property type="entry name" value="HAD-like_sf"/>
</dbReference>
<reference evidence="1" key="1">
    <citation type="submission" date="2020-10" db="EMBL/GenBank/DDBJ databases">
        <authorList>
            <person name="Gilroy R."/>
        </authorList>
    </citation>
    <scope>NUCLEOTIDE SEQUENCE</scope>
    <source>
        <strain evidence="1">14700</strain>
    </source>
</reference>
<dbReference type="EMBL" id="JADIMF010000023">
    <property type="protein sequence ID" value="MBO8468478.1"/>
    <property type="molecule type" value="Genomic_DNA"/>
</dbReference>
<gene>
    <name evidence="1" type="ORF">IAA72_01665</name>
</gene>
<dbReference type="InterPro" id="IPR023214">
    <property type="entry name" value="HAD_sf"/>
</dbReference>
<dbReference type="PANTHER" id="PTHR10000:SF53">
    <property type="entry name" value="5-AMINO-6-(5-PHOSPHO-D-RIBITYLAMINO)URACIL PHOSPHATASE YBJI-RELATED"/>
    <property type="match status" value="1"/>
</dbReference>
<dbReference type="Pfam" id="PF08282">
    <property type="entry name" value="Hydrolase_3"/>
    <property type="match status" value="1"/>
</dbReference>
<evidence type="ECO:0000313" key="1">
    <source>
        <dbReference type="EMBL" id="MBO8468478.1"/>
    </source>
</evidence>
<dbReference type="Gene3D" id="3.40.50.1000">
    <property type="entry name" value="HAD superfamily/HAD-like"/>
    <property type="match status" value="1"/>
</dbReference>
<dbReference type="GO" id="GO:0016791">
    <property type="term" value="F:phosphatase activity"/>
    <property type="evidence" value="ECO:0007669"/>
    <property type="project" value="UniProtKB-ARBA"/>
</dbReference>
<dbReference type="AlphaFoldDB" id="A0A9D9IB24"/>
<dbReference type="PROSITE" id="PS01229">
    <property type="entry name" value="COF_2"/>
    <property type="match status" value="1"/>
</dbReference>
<sequence>MRDIRLIASDIDGTLLPEGTSILEDGIIDEIFRLRKKGILFVPTSGRQLRTLRNLFSPCESLLPFVADNGSLVYGDGKHELLAYTEMERSRALDLAEEIVSYEGVEVLVSGDNMSYMMPKKDTILRLVRDQVGNNVTLINSFDEITEPIVKVSAFDERGVVELEGKMMSRWEKYFSVAVAGRFWLDFNLADKGTGLTKLCSLFGVPLSSVMAFGDNYNDMPMLSIVGHPYLMEKSNVRDVPSSFMRTDSVRKVLATL</sequence>
<reference evidence="1" key="2">
    <citation type="journal article" date="2021" name="PeerJ">
        <title>Extensive microbial diversity within the chicken gut microbiome revealed by metagenomics and culture.</title>
        <authorList>
            <person name="Gilroy R."/>
            <person name="Ravi A."/>
            <person name="Getino M."/>
            <person name="Pursley I."/>
            <person name="Horton D.L."/>
            <person name="Alikhan N.F."/>
            <person name="Baker D."/>
            <person name="Gharbi K."/>
            <person name="Hall N."/>
            <person name="Watson M."/>
            <person name="Adriaenssens E.M."/>
            <person name="Foster-Nyarko E."/>
            <person name="Jarju S."/>
            <person name="Secka A."/>
            <person name="Antonio M."/>
            <person name="Oren A."/>
            <person name="Chaudhuri R.R."/>
            <person name="La Ragione R."/>
            <person name="Hildebrand F."/>
            <person name="Pallen M.J."/>
        </authorList>
    </citation>
    <scope>NUCLEOTIDE SEQUENCE</scope>
    <source>
        <strain evidence="1">14700</strain>
    </source>
</reference>
<dbReference type="PANTHER" id="PTHR10000">
    <property type="entry name" value="PHOSPHOSERINE PHOSPHATASE"/>
    <property type="match status" value="1"/>
</dbReference>
<evidence type="ECO:0000313" key="2">
    <source>
        <dbReference type="Proteomes" id="UP000810292"/>
    </source>
</evidence>
<dbReference type="GO" id="GO:0005829">
    <property type="term" value="C:cytosol"/>
    <property type="evidence" value="ECO:0007669"/>
    <property type="project" value="TreeGrafter"/>
</dbReference>
<organism evidence="1 2">
    <name type="scientific">Candidatus Ornithospirochaeta stercoravium</name>
    <dbReference type="NCBI Taxonomy" id="2840897"/>
    <lineage>
        <taxon>Bacteria</taxon>
        <taxon>Pseudomonadati</taxon>
        <taxon>Spirochaetota</taxon>
        <taxon>Spirochaetia</taxon>
        <taxon>Spirochaetales</taxon>
        <taxon>Spirochaetaceae</taxon>
        <taxon>Spirochaetaceae incertae sedis</taxon>
        <taxon>Candidatus Ornithospirochaeta</taxon>
    </lineage>
</organism>